<proteinExistence type="predicted"/>
<organism evidence="1 2">
    <name type="scientific">Ajellomyces capsulatus</name>
    <name type="common">Darling's disease fungus</name>
    <name type="synonym">Histoplasma capsulatum</name>
    <dbReference type="NCBI Taxonomy" id="5037"/>
    <lineage>
        <taxon>Eukaryota</taxon>
        <taxon>Fungi</taxon>
        <taxon>Dikarya</taxon>
        <taxon>Ascomycota</taxon>
        <taxon>Pezizomycotina</taxon>
        <taxon>Eurotiomycetes</taxon>
        <taxon>Eurotiomycetidae</taxon>
        <taxon>Onygenales</taxon>
        <taxon>Ajellomycetaceae</taxon>
        <taxon>Histoplasma</taxon>
    </lineage>
</organism>
<gene>
    <name evidence="1" type="ORF">I7I52_05877</name>
</gene>
<reference evidence="1 2" key="1">
    <citation type="submission" date="2021-01" db="EMBL/GenBank/DDBJ databases">
        <title>Chromosome-level genome assembly of a human fungal pathogen reveals clustering of transcriptionally co-regulated genes.</title>
        <authorList>
            <person name="Voorhies M."/>
            <person name="Cohen S."/>
            <person name="Shea T.P."/>
            <person name="Petrus S."/>
            <person name="Munoz J.F."/>
            <person name="Poplawski S."/>
            <person name="Goldman W.E."/>
            <person name="Michael T."/>
            <person name="Cuomo C.A."/>
            <person name="Sil A."/>
            <person name="Beyhan S."/>
        </authorList>
    </citation>
    <scope>NUCLEOTIDE SEQUENCE [LARGE SCALE GENOMIC DNA]</scope>
    <source>
        <strain evidence="1 2">G184AR</strain>
    </source>
</reference>
<sequence>MRRMNESRSLRCKNLRLIANLPIATCSVQGSITMRRERKVIPLISPSRVRRSVGKEDRMRSWVLKRATRVWAYLILHQDYQPRRLMRNMLTLESSSGPEKKAYRMSGI</sequence>
<evidence type="ECO:0000313" key="1">
    <source>
        <dbReference type="EMBL" id="KAG5295573.1"/>
    </source>
</evidence>
<accession>A0A8H7YU12</accession>
<name>A0A8H7YU12_AJECA</name>
<dbReference type="Proteomes" id="UP000670092">
    <property type="component" value="Unassembled WGS sequence"/>
</dbReference>
<comment type="caution">
    <text evidence="1">The sequence shown here is derived from an EMBL/GenBank/DDBJ whole genome shotgun (WGS) entry which is preliminary data.</text>
</comment>
<protein>
    <submittedName>
        <fullName evidence="1">DNA dependent ATPase</fullName>
    </submittedName>
</protein>
<dbReference type="AlphaFoldDB" id="A0A8H7YU12"/>
<evidence type="ECO:0000313" key="2">
    <source>
        <dbReference type="Proteomes" id="UP000670092"/>
    </source>
</evidence>
<dbReference type="VEuPathDB" id="FungiDB:I7I52_05877"/>
<dbReference type="EMBL" id="JAEVHI010000003">
    <property type="protein sequence ID" value="KAG5295573.1"/>
    <property type="molecule type" value="Genomic_DNA"/>
</dbReference>